<dbReference type="RefSeq" id="WP_214803745.1">
    <property type="nucleotide sequence ID" value="NZ_CP183078.1"/>
</dbReference>
<gene>
    <name evidence="2" type="ORF">QR695_15210</name>
</gene>
<evidence type="ECO:0000313" key="3">
    <source>
        <dbReference type="Proteomes" id="UP001230807"/>
    </source>
</evidence>
<accession>A0ABT7MT16</accession>
<sequence length="185" mass="21532">MTYSNQYKDVESIIDTLLVLDTFCASRNIEVEFVVVGASGILLFIEMMNKDAEYRPTRDIDIRVTEGVVTPELKEALHEYEIEIVEGVIQFPPREDFRENEFRHKIEGLFEAIDVYIPDIELLACTKIFSSRQKDLEDLEKTNLLALCDKDKLLDLVEEYKANMTWDDPFCNVHDLSRIFQEKGI</sequence>
<organism evidence="2 3">
    <name type="scientific">Exiguobacterium mexicanum</name>
    <dbReference type="NCBI Taxonomy" id="340146"/>
    <lineage>
        <taxon>Bacteria</taxon>
        <taxon>Bacillati</taxon>
        <taxon>Bacillota</taxon>
        <taxon>Bacilli</taxon>
        <taxon>Bacillales</taxon>
        <taxon>Bacillales Family XII. Incertae Sedis</taxon>
        <taxon>Exiguobacterium</taxon>
    </lineage>
</organism>
<protein>
    <submittedName>
        <fullName evidence="2">DUF6036 family nucleotidyltransferase</fullName>
    </submittedName>
</protein>
<keyword evidence="3" id="KW-1185">Reference proteome</keyword>
<dbReference type="Pfam" id="PF19502">
    <property type="entry name" value="DUF6036"/>
    <property type="match status" value="1"/>
</dbReference>
<feature type="domain" description="DUF6036" evidence="1">
    <location>
        <begin position="26"/>
        <end position="179"/>
    </location>
</feature>
<evidence type="ECO:0000313" key="2">
    <source>
        <dbReference type="EMBL" id="MDL5378346.1"/>
    </source>
</evidence>
<reference evidence="2 3" key="1">
    <citation type="submission" date="2023-06" db="EMBL/GenBank/DDBJ databases">
        <title>Influencing factors and mechanism of Cr(VI) reduction by facultative anaerobic Exiguobacterium sp. PY14.</title>
        <authorList>
            <person name="Zou L."/>
        </authorList>
    </citation>
    <scope>NUCLEOTIDE SEQUENCE [LARGE SCALE GENOMIC DNA]</scope>
    <source>
        <strain evidence="2 3">PY14</strain>
    </source>
</reference>
<evidence type="ECO:0000259" key="1">
    <source>
        <dbReference type="Pfam" id="PF19502"/>
    </source>
</evidence>
<dbReference type="EMBL" id="JASWER010000025">
    <property type="protein sequence ID" value="MDL5378346.1"/>
    <property type="molecule type" value="Genomic_DNA"/>
</dbReference>
<dbReference type="Proteomes" id="UP001230807">
    <property type="component" value="Unassembled WGS sequence"/>
</dbReference>
<name>A0ABT7MT16_9BACL</name>
<proteinExistence type="predicted"/>
<dbReference type="InterPro" id="IPR045792">
    <property type="entry name" value="DUF6036"/>
</dbReference>
<comment type="caution">
    <text evidence="2">The sequence shown here is derived from an EMBL/GenBank/DDBJ whole genome shotgun (WGS) entry which is preliminary data.</text>
</comment>